<dbReference type="SUPFAM" id="SSF103481">
    <property type="entry name" value="Multidrug resistance efflux transporter EmrE"/>
    <property type="match status" value="2"/>
</dbReference>
<keyword evidence="8" id="KW-1185">Reference proteome</keyword>
<sequence length="293" mass="32304">MPIHSILKALACVFIIGMAYPIVKLALSDVPPLMLTAMRYALASIPFVWFFPFPKTSVWNVVLIGVFLQLLTTGLVYLAMRTDAQAGIASLLVQSQVIFTLIFSICFFAEKISWQQLVGLLIAAAGFTLFFIDADKGGATTQKGFLLLMGSGMAWAIANLALKRMRGVNLFHLMVWASLVPPIPLFVLSYFLETRKPVQHLLEASPIAWGAILYQSLFLTLLAYVWWGDLIRRYSAAFVAPFGLLVPVFGLMGSWVILGESMDAMEWGASLLVFIGIAFCVINVQAIEAQARQ</sequence>
<keyword evidence="4 5" id="KW-0472">Membrane</keyword>
<evidence type="ECO:0000259" key="6">
    <source>
        <dbReference type="Pfam" id="PF00892"/>
    </source>
</evidence>
<dbReference type="InterPro" id="IPR037185">
    <property type="entry name" value="EmrE-like"/>
</dbReference>
<feature type="domain" description="EamA" evidence="6">
    <location>
        <begin position="6"/>
        <end position="131"/>
    </location>
</feature>
<evidence type="ECO:0000256" key="1">
    <source>
        <dbReference type="ARBA" id="ARBA00004141"/>
    </source>
</evidence>
<organism evidence="7 8">
    <name type="scientific">Microbulbifer variabilis</name>
    <dbReference type="NCBI Taxonomy" id="266805"/>
    <lineage>
        <taxon>Bacteria</taxon>
        <taxon>Pseudomonadati</taxon>
        <taxon>Pseudomonadota</taxon>
        <taxon>Gammaproteobacteria</taxon>
        <taxon>Cellvibrionales</taxon>
        <taxon>Microbulbiferaceae</taxon>
        <taxon>Microbulbifer</taxon>
    </lineage>
</organism>
<proteinExistence type="predicted"/>
<dbReference type="PANTHER" id="PTHR32322:SF9">
    <property type="entry name" value="AMINO-ACID METABOLITE EFFLUX PUMP-RELATED"/>
    <property type="match status" value="1"/>
</dbReference>
<evidence type="ECO:0000256" key="2">
    <source>
        <dbReference type="ARBA" id="ARBA00022692"/>
    </source>
</evidence>
<dbReference type="InterPro" id="IPR000620">
    <property type="entry name" value="EamA_dom"/>
</dbReference>
<feature type="transmembrane region" description="Helical" evidence="5">
    <location>
        <begin position="86"/>
        <end position="109"/>
    </location>
</feature>
<keyword evidence="2 5" id="KW-0812">Transmembrane</keyword>
<feature type="transmembrane region" description="Helical" evidence="5">
    <location>
        <begin position="234"/>
        <end position="258"/>
    </location>
</feature>
<dbReference type="RefSeq" id="WP_252085743.1">
    <property type="nucleotide sequence ID" value="NZ_CP092418.1"/>
</dbReference>
<evidence type="ECO:0000313" key="8">
    <source>
        <dbReference type="Proteomes" id="UP001055658"/>
    </source>
</evidence>
<dbReference type="InterPro" id="IPR050638">
    <property type="entry name" value="AA-Vitamin_Transporters"/>
</dbReference>
<feature type="transmembrane region" description="Helical" evidence="5">
    <location>
        <begin position="33"/>
        <end position="51"/>
    </location>
</feature>
<keyword evidence="3 5" id="KW-1133">Transmembrane helix</keyword>
<evidence type="ECO:0000256" key="3">
    <source>
        <dbReference type="ARBA" id="ARBA00022989"/>
    </source>
</evidence>
<feature type="transmembrane region" description="Helical" evidence="5">
    <location>
        <begin position="174"/>
        <end position="192"/>
    </location>
</feature>
<dbReference type="PANTHER" id="PTHR32322">
    <property type="entry name" value="INNER MEMBRANE TRANSPORTER"/>
    <property type="match status" value="1"/>
</dbReference>
<feature type="transmembrane region" description="Helical" evidence="5">
    <location>
        <begin position="264"/>
        <end position="284"/>
    </location>
</feature>
<dbReference type="Proteomes" id="UP001055658">
    <property type="component" value="Chromosome"/>
</dbReference>
<dbReference type="EMBL" id="CP092418">
    <property type="protein sequence ID" value="USD23397.1"/>
    <property type="molecule type" value="Genomic_DNA"/>
</dbReference>
<comment type="subcellular location">
    <subcellularLocation>
        <location evidence="1">Membrane</location>
        <topology evidence="1">Multi-pass membrane protein</topology>
    </subcellularLocation>
</comment>
<protein>
    <submittedName>
        <fullName evidence="7">EamA family transporter</fullName>
    </submittedName>
</protein>
<feature type="transmembrane region" description="Helical" evidence="5">
    <location>
        <begin position="58"/>
        <end position="80"/>
    </location>
</feature>
<feature type="transmembrane region" description="Helical" evidence="5">
    <location>
        <begin position="144"/>
        <end position="162"/>
    </location>
</feature>
<accession>A0ABY4VH29</accession>
<name>A0ABY4VH29_9GAMM</name>
<dbReference type="Pfam" id="PF00892">
    <property type="entry name" value="EamA"/>
    <property type="match status" value="2"/>
</dbReference>
<feature type="transmembrane region" description="Helical" evidence="5">
    <location>
        <begin position="207"/>
        <end position="227"/>
    </location>
</feature>
<evidence type="ECO:0000256" key="4">
    <source>
        <dbReference type="ARBA" id="ARBA00023136"/>
    </source>
</evidence>
<reference evidence="7" key="1">
    <citation type="submission" date="2022-02" db="EMBL/GenBank/DDBJ databases">
        <title>Coral-associated bacteria.</title>
        <authorList>
            <person name="Tang K."/>
            <person name="Wang X."/>
        </authorList>
    </citation>
    <scope>NUCLEOTIDE SEQUENCE</scope>
    <source>
        <strain evidence="7">SCSIO 43006</strain>
    </source>
</reference>
<evidence type="ECO:0000313" key="7">
    <source>
        <dbReference type="EMBL" id="USD23397.1"/>
    </source>
</evidence>
<evidence type="ECO:0000256" key="5">
    <source>
        <dbReference type="SAM" id="Phobius"/>
    </source>
</evidence>
<feature type="transmembrane region" description="Helical" evidence="5">
    <location>
        <begin position="7"/>
        <end position="27"/>
    </location>
</feature>
<gene>
    <name evidence="7" type="ORF">MJO52_09735</name>
</gene>
<feature type="transmembrane region" description="Helical" evidence="5">
    <location>
        <begin position="116"/>
        <end position="132"/>
    </location>
</feature>
<feature type="domain" description="EamA" evidence="6">
    <location>
        <begin position="143"/>
        <end position="280"/>
    </location>
</feature>